<dbReference type="PANTHER" id="PTHR43686:SF1">
    <property type="entry name" value="AMINOTRAN_5 DOMAIN-CONTAINING PROTEIN"/>
    <property type="match status" value="1"/>
</dbReference>
<proteinExistence type="predicted"/>
<dbReference type="InterPro" id="IPR015424">
    <property type="entry name" value="PyrdxlP-dep_Trfase"/>
</dbReference>
<dbReference type="Gene3D" id="3.90.1150.10">
    <property type="entry name" value="Aspartate Aminotransferase, domain 1"/>
    <property type="match status" value="1"/>
</dbReference>
<evidence type="ECO:0000313" key="2">
    <source>
        <dbReference type="Proteomes" id="UP000516134"/>
    </source>
</evidence>
<name>A0ABX6SY96_9SPHN</name>
<dbReference type="RefSeq" id="WP_187713828.1">
    <property type="nucleotide sequence ID" value="NZ_BAABJC010000001.1"/>
</dbReference>
<sequence>MHAPRIPIFSFRVRDGRGGFIHQQLVTRLLSDGHGVQARGGCACAGPYAHRLLDIDEEQSAGIWDAVRTGNEMEKPGWTRVNFHFAMSDAEADAIIGAVVDVAERADQLAPSYAAVTRSARFAFDAKLARAQRR</sequence>
<keyword evidence="2" id="KW-1185">Reference proteome</keyword>
<dbReference type="InterPro" id="IPR015422">
    <property type="entry name" value="PyrdxlP-dep_Trfase_small"/>
</dbReference>
<dbReference type="SUPFAM" id="SSF53383">
    <property type="entry name" value="PLP-dependent transferases"/>
    <property type="match status" value="1"/>
</dbReference>
<gene>
    <name evidence="1" type="ORF">H9L15_08700</name>
</gene>
<evidence type="ECO:0000313" key="1">
    <source>
        <dbReference type="EMBL" id="QNP42395.1"/>
    </source>
</evidence>
<dbReference type="Proteomes" id="UP000516134">
    <property type="component" value="Chromosome"/>
</dbReference>
<evidence type="ECO:0008006" key="3">
    <source>
        <dbReference type="Google" id="ProtNLM"/>
    </source>
</evidence>
<reference evidence="1 2" key="1">
    <citation type="submission" date="2020-08" db="EMBL/GenBank/DDBJ databases">
        <title>Genome sequence of Sphingomonas daechungensis KACC 18115T.</title>
        <authorList>
            <person name="Hyun D.-W."/>
            <person name="Bae J.-W."/>
        </authorList>
    </citation>
    <scope>NUCLEOTIDE SEQUENCE [LARGE SCALE GENOMIC DNA]</scope>
    <source>
        <strain evidence="1 2">KACC 18115</strain>
    </source>
</reference>
<dbReference type="PANTHER" id="PTHR43686">
    <property type="entry name" value="SULFURTRANSFERASE-RELATED"/>
    <property type="match status" value="1"/>
</dbReference>
<accession>A0ABX6SY96</accession>
<organism evidence="1 2">
    <name type="scientific">Sphingomonas daechungensis</name>
    <dbReference type="NCBI Taxonomy" id="1176646"/>
    <lineage>
        <taxon>Bacteria</taxon>
        <taxon>Pseudomonadati</taxon>
        <taxon>Pseudomonadota</taxon>
        <taxon>Alphaproteobacteria</taxon>
        <taxon>Sphingomonadales</taxon>
        <taxon>Sphingomonadaceae</taxon>
        <taxon>Sphingomonas</taxon>
    </lineage>
</organism>
<protein>
    <recommendedName>
        <fullName evidence="3">Aminotransferase class V-fold PLP-dependent enzyme</fullName>
    </recommendedName>
</protein>
<dbReference type="EMBL" id="CP060780">
    <property type="protein sequence ID" value="QNP42395.1"/>
    <property type="molecule type" value="Genomic_DNA"/>
</dbReference>